<reference evidence="2 3" key="1">
    <citation type="submission" date="2020-05" db="EMBL/GenBank/DDBJ databases">
        <title>Genomic Encyclopedia of Type Strains, Phase IV (KMG-V): Genome sequencing to study the core and pangenomes of soil and plant-associated prokaryotes.</title>
        <authorList>
            <person name="Whitman W."/>
        </authorList>
    </citation>
    <scope>NUCLEOTIDE SEQUENCE [LARGE SCALE GENOMIC DNA]</scope>
    <source>
        <strain evidence="2 3">9A</strain>
    </source>
</reference>
<feature type="signal peptide" evidence="1">
    <location>
        <begin position="1"/>
        <end position="27"/>
    </location>
</feature>
<keyword evidence="1" id="KW-0732">Signal</keyword>
<evidence type="ECO:0000313" key="3">
    <source>
        <dbReference type="Proteomes" id="UP000779507"/>
    </source>
</evidence>
<dbReference type="PROSITE" id="PS51257">
    <property type="entry name" value="PROKAR_LIPOPROTEIN"/>
    <property type="match status" value="1"/>
</dbReference>
<evidence type="ECO:0008006" key="4">
    <source>
        <dbReference type="Google" id="ProtNLM"/>
    </source>
</evidence>
<dbReference type="Proteomes" id="UP000779507">
    <property type="component" value="Unassembled WGS sequence"/>
</dbReference>
<feature type="chain" id="PRO_5046482910" description="DUF4397 domain-containing protein" evidence="1">
    <location>
        <begin position="28"/>
        <end position="198"/>
    </location>
</feature>
<comment type="caution">
    <text evidence="2">The sequence shown here is derived from an EMBL/GenBank/DDBJ whole genome shotgun (WGS) entry which is preliminary data.</text>
</comment>
<dbReference type="EMBL" id="JABSNP010000015">
    <property type="protein sequence ID" value="NRT20224.1"/>
    <property type="molecule type" value="Genomic_DNA"/>
</dbReference>
<proteinExistence type="predicted"/>
<accession>A0ABX2FV70</accession>
<protein>
    <recommendedName>
        <fullName evidence="4">DUF4397 domain-containing protein</fullName>
    </recommendedName>
</protein>
<evidence type="ECO:0000313" key="2">
    <source>
        <dbReference type="EMBL" id="NRT20224.1"/>
    </source>
</evidence>
<dbReference type="RefSeq" id="WP_173811005.1">
    <property type="nucleotide sequence ID" value="NZ_JABSNP010000015.1"/>
</dbReference>
<keyword evidence="3" id="KW-1185">Reference proteome</keyword>
<sequence length="198" mass="20466">MNRYPSPYCRLLAAALLPLLAACSLTAEEVEPALPSGPVNGSNTLAYYANGRPTVANNSNNLGTILAGIFGGDTRAVVGQLRSGGVSLRATDYLTAQDAGLSYHVLYLALSSFHGPGTYPLTRGGTSYQESSTQNNSPATPAALTYYPAPPGPSQVVVTGWDAATRHLQGTFALTAAAPGVAQPVALTDGRFDLILDP</sequence>
<organism evidence="2 3">
    <name type="scientific">Hymenobacter caeli</name>
    <dbReference type="NCBI Taxonomy" id="2735894"/>
    <lineage>
        <taxon>Bacteria</taxon>
        <taxon>Pseudomonadati</taxon>
        <taxon>Bacteroidota</taxon>
        <taxon>Cytophagia</taxon>
        <taxon>Cytophagales</taxon>
        <taxon>Hymenobacteraceae</taxon>
        <taxon>Hymenobacter</taxon>
    </lineage>
</organism>
<name>A0ABX2FV70_9BACT</name>
<evidence type="ECO:0000256" key="1">
    <source>
        <dbReference type="SAM" id="SignalP"/>
    </source>
</evidence>
<gene>
    <name evidence="2" type="ORF">HNP98_003064</name>
</gene>